<evidence type="ECO:0000256" key="1">
    <source>
        <dbReference type="SAM" id="MobiDB-lite"/>
    </source>
</evidence>
<dbReference type="RefSeq" id="WP_151957513.1">
    <property type="nucleotide sequence ID" value="NZ_BKVV01000058.1"/>
</dbReference>
<dbReference type="PROSITE" id="PS51257">
    <property type="entry name" value="PROKAR_LIPOPROTEIN"/>
    <property type="match status" value="1"/>
</dbReference>
<dbReference type="Proteomes" id="UP000887320">
    <property type="component" value="Unassembled WGS sequence"/>
</dbReference>
<feature type="region of interest" description="Disordered" evidence="1">
    <location>
        <begin position="32"/>
        <end position="53"/>
    </location>
</feature>
<dbReference type="EMBL" id="JAHWXT010000002">
    <property type="protein sequence ID" value="MCF0264391.1"/>
    <property type="molecule type" value="Genomic_DNA"/>
</dbReference>
<feature type="signal peptide" evidence="2">
    <location>
        <begin position="1"/>
        <end position="28"/>
    </location>
</feature>
<gene>
    <name evidence="3" type="ORF">KW868_07940</name>
</gene>
<evidence type="ECO:0000256" key="2">
    <source>
        <dbReference type="SAM" id="SignalP"/>
    </source>
</evidence>
<dbReference type="Pfam" id="PF14247">
    <property type="entry name" value="DUF4344"/>
    <property type="match status" value="1"/>
</dbReference>
<evidence type="ECO:0000313" key="3">
    <source>
        <dbReference type="EMBL" id="MCF0264391.1"/>
    </source>
</evidence>
<evidence type="ECO:0000313" key="4">
    <source>
        <dbReference type="Proteomes" id="UP000887320"/>
    </source>
</evidence>
<proteinExistence type="predicted"/>
<comment type="caution">
    <text evidence="3">The sequence shown here is derived from an EMBL/GenBank/DDBJ whole genome shotgun (WGS) entry which is preliminary data.</text>
</comment>
<organism evidence="3 4">
    <name type="scientific">Acinetobacter guillouiae</name>
    <name type="common">Acinetobacter genomosp. 11</name>
    <dbReference type="NCBI Taxonomy" id="106649"/>
    <lineage>
        <taxon>Bacteria</taxon>
        <taxon>Pseudomonadati</taxon>
        <taxon>Pseudomonadota</taxon>
        <taxon>Gammaproteobacteria</taxon>
        <taxon>Moraxellales</taxon>
        <taxon>Moraxellaceae</taxon>
        <taxon>Acinetobacter</taxon>
    </lineage>
</organism>
<keyword evidence="2" id="KW-0732">Signal</keyword>
<sequence length="288" mass="32615">MNKNIPLTLKSCLISLVLLSIVGCGTSADSSNNQSEINQQKQTPSSSNQHKKHAAKDQTGKFIAIYQPARNAQTKIEEKFWRSNYLLEDFAEYMNSYINIPQDIKVIAKECGEVNAFYDADTSTIEMCYELGEEQRELFSQAGAKGTELEDELFQSALGTLYHEAGHALIDTLALDIPYKFEEDYADQVAAYILTTYDEDKDYLISISDSYGLEQQGPAVSRKLTPEGHSPEWVRAENFLCYVYGSDSQKYAYLVKEKYLPKSRALGCKTEYSALVQRWDALLKKHLK</sequence>
<dbReference type="AlphaFoldDB" id="A0A8X8GGW4"/>
<accession>A0A8X8GGW4</accession>
<reference evidence="3" key="1">
    <citation type="submission" date="2021-07" db="EMBL/GenBank/DDBJ databases">
        <authorList>
            <person name="Fernandez M."/>
            <person name="Pereira P."/>
            <person name="Torres Tejerizo G.A."/>
            <person name="Gonzalez P."/>
            <person name="Agostini E."/>
        </authorList>
    </citation>
    <scope>NUCLEOTIDE SEQUENCE</scope>
    <source>
        <strain evidence="3">SFC 500-1A</strain>
    </source>
</reference>
<feature type="chain" id="PRO_5036483046" evidence="2">
    <location>
        <begin position="29"/>
        <end position="288"/>
    </location>
</feature>
<protein>
    <submittedName>
        <fullName evidence="3">DUF4344 domain-containing metallopeptidase</fullName>
    </submittedName>
</protein>
<feature type="compositionally biased region" description="Polar residues" evidence="1">
    <location>
        <begin position="32"/>
        <end position="48"/>
    </location>
</feature>
<name>A0A8X8GGW4_ACIGI</name>
<dbReference type="InterPro" id="IPR025644">
    <property type="entry name" value="DUF4344"/>
</dbReference>